<reference evidence="10" key="2">
    <citation type="submission" date="2025-09" db="UniProtKB">
        <authorList>
            <consortium name="Ensembl"/>
        </authorList>
    </citation>
    <scope>IDENTIFICATION</scope>
</reference>
<dbReference type="CDD" id="cd08036">
    <property type="entry name" value="LARP_5"/>
    <property type="match status" value="1"/>
</dbReference>
<dbReference type="AlphaFoldDB" id="A0A8C9Q194"/>
<feature type="region of interest" description="Disordered" evidence="8">
    <location>
        <begin position="514"/>
        <end position="541"/>
    </location>
</feature>
<protein>
    <submittedName>
        <fullName evidence="10">La ribonucleoprotein 4B</fullName>
    </submittedName>
</protein>
<comment type="subcellular location">
    <subcellularLocation>
        <location evidence="1">Cytoplasm</location>
        <location evidence="1">Cytosol</location>
    </subcellularLocation>
</comment>
<dbReference type="Ensembl" id="ENSSDAT00000017579.1">
    <property type="protein sequence ID" value="ENSSDAP00000015490.1"/>
    <property type="gene ID" value="ENSSDAG00000013829.1"/>
</dbReference>
<feature type="compositionally biased region" description="Polar residues" evidence="8">
    <location>
        <begin position="139"/>
        <end position="152"/>
    </location>
</feature>
<feature type="compositionally biased region" description="Basic and acidic residues" evidence="8">
    <location>
        <begin position="597"/>
        <end position="614"/>
    </location>
</feature>
<dbReference type="GO" id="GO:0010494">
    <property type="term" value="C:cytoplasmic stress granule"/>
    <property type="evidence" value="ECO:0007669"/>
    <property type="project" value="TreeGrafter"/>
</dbReference>
<feature type="region of interest" description="Disordered" evidence="8">
    <location>
        <begin position="573"/>
        <end position="655"/>
    </location>
</feature>
<dbReference type="CDD" id="cd12706">
    <property type="entry name" value="RRM_LARP5"/>
    <property type="match status" value="1"/>
</dbReference>
<dbReference type="GO" id="GO:0045727">
    <property type="term" value="P:positive regulation of translation"/>
    <property type="evidence" value="ECO:0007669"/>
    <property type="project" value="TreeGrafter"/>
</dbReference>
<feature type="compositionally biased region" description="Polar residues" evidence="8">
    <location>
        <begin position="646"/>
        <end position="655"/>
    </location>
</feature>
<dbReference type="InterPro" id="IPR006630">
    <property type="entry name" value="La_HTH"/>
</dbReference>
<evidence type="ECO:0000313" key="10">
    <source>
        <dbReference type="Ensembl" id="ENSSDAP00000015490.1"/>
    </source>
</evidence>
<evidence type="ECO:0000259" key="9">
    <source>
        <dbReference type="PROSITE" id="PS50961"/>
    </source>
</evidence>
<dbReference type="InterPro" id="IPR058699">
    <property type="entry name" value="RRM_LARP4/4B"/>
</dbReference>
<dbReference type="Pfam" id="PF26088">
    <property type="entry name" value="RRM_LARP4"/>
    <property type="match status" value="1"/>
</dbReference>
<evidence type="ECO:0000256" key="7">
    <source>
        <dbReference type="PROSITE-ProRule" id="PRU00332"/>
    </source>
</evidence>
<accession>A0A8C9Q194</accession>
<feature type="region of interest" description="Disordered" evidence="8">
    <location>
        <begin position="95"/>
        <end position="121"/>
    </location>
</feature>
<feature type="region of interest" description="Disordered" evidence="8">
    <location>
        <begin position="136"/>
        <end position="159"/>
    </location>
</feature>
<keyword evidence="3" id="KW-0963">Cytoplasm</keyword>
<dbReference type="Pfam" id="PF05383">
    <property type="entry name" value="La"/>
    <property type="match status" value="1"/>
</dbReference>
<evidence type="ECO:0000256" key="4">
    <source>
        <dbReference type="ARBA" id="ARBA00022553"/>
    </source>
</evidence>
<dbReference type="PANTHER" id="PTHR22792">
    <property type="entry name" value="LUPUS LA PROTEIN-RELATED"/>
    <property type="match status" value="1"/>
</dbReference>
<dbReference type="GO" id="GO:0005829">
    <property type="term" value="C:cytosol"/>
    <property type="evidence" value="ECO:0007669"/>
    <property type="project" value="UniProtKB-SubCell"/>
</dbReference>
<dbReference type="Proteomes" id="UP000694422">
    <property type="component" value="Unplaced"/>
</dbReference>
<evidence type="ECO:0000256" key="1">
    <source>
        <dbReference type="ARBA" id="ARBA00004514"/>
    </source>
</evidence>
<feature type="domain" description="HTH La-type RNA-binding" evidence="9">
    <location>
        <begin position="151"/>
        <end position="240"/>
    </location>
</feature>
<evidence type="ECO:0000313" key="11">
    <source>
        <dbReference type="Proteomes" id="UP000694422"/>
    </source>
</evidence>
<keyword evidence="6" id="KW-0007">Acetylation</keyword>
<evidence type="ECO:0000256" key="6">
    <source>
        <dbReference type="ARBA" id="ARBA00022990"/>
    </source>
</evidence>
<dbReference type="InterPro" id="IPR012677">
    <property type="entry name" value="Nucleotide-bd_a/b_plait_sf"/>
</dbReference>
<feature type="region of interest" description="Disordered" evidence="8">
    <location>
        <begin position="400"/>
        <end position="460"/>
    </location>
</feature>
<dbReference type="InterPro" id="IPR035979">
    <property type="entry name" value="RBD_domain_sf"/>
</dbReference>
<organism evidence="10 11">
    <name type="scientific">Spermophilus dauricus</name>
    <name type="common">Daurian ground squirrel</name>
    <dbReference type="NCBI Taxonomy" id="99837"/>
    <lineage>
        <taxon>Eukaryota</taxon>
        <taxon>Metazoa</taxon>
        <taxon>Chordata</taxon>
        <taxon>Craniata</taxon>
        <taxon>Vertebrata</taxon>
        <taxon>Euteleostomi</taxon>
        <taxon>Mammalia</taxon>
        <taxon>Eutheria</taxon>
        <taxon>Euarchontoglires</taxon>
        <taxon>Glires</taxon>
        <taxon>Rodentia</taxon>
        <taxon>Sciuromorpha</taxon>
        <taxon>Sciuridae</taxon>
        <taxon>Xerinae</taxon>
        <taxon>Marmotini</taxon>
        <taxon>Spermophilus</taxon>
    </lineage>
</organism>
<dbReference type="InterPro" id="IPR036388">
    <property type="entry name" value="WH-like_DNA-bd_sf"/>
</dbReference>
<dbReference type="GO" id="GO:0003730">
    <property type="term" value="F:mRNA 3'-UTR binding"/>
    <property type="evidence" value="ECO:0007669"/>
    <property type="project" value="TreeGrafter"/>
</dbReference>
<keyword evidence="4" id="KW-0597">Phosphoprotein</keyword>
<dbReference type="PANTHER" id="PTHR22792:SF43">
    <property type="entry name" value="LA-RELATED PROTEIN 4B"/>
    <property type="match status" value="1"/>
</dbReference>
<feature type="region of interest" description="Disordered" evidence="8">
    <location>
        <begin position="1"/>
        <end position="51"/>
    </location>
</feature>
<dbReference type="Gene3D" id="3.30.70.330">
    <property type="match status" value="1"/>
</dbReference>
<dbReference type="FunFam" id="1.10.10.10:FF:000144">
    <property type="entry name" value="la-related protein 4 isoform X2"/>
    <property type="match status" value="1"/>
</dbReference>
<dbReference type="SUPFAM" id="SSF54928">
    <property type="entry name" value="RNA-binding domain, RBD"/>
    <property type="match status" value="1"/>
</dbReference>
<dbReference type="SMART" id="SM00715">
    <property type="entry name" value="LA"/>
    <property type="match status" value="1"/>
</dbReference>
<evidence type="ECO:0000256" key="5">
    <source>
        <dbReference type="ARBA" id="ARBA00022884"/>
    </source>
</evidence>
<proteinExistence type="predicted"/>
<reference evidence="10" key="1">
    <citation type="submission" date="2025-08" db="UniProtKB">
        <authorList>
            <consortium name="Ensembl"/>
        </authorList>
    </citation>
    <scope>IDENTIFICATION</scope>
</reference>
<feature type="compositionally biased region" description="Basic and acidic residues" evidence="8">
    <location>
        <begin position="522"/>
        <end position="539"/>
    </location>
</feature>
<feature type="compositionally biased region" description="Basic residues" evidence="8">
    <location>
        <begin position="410"/>
        <end position="420"/>
    </location>
</feature>
<keyword evidence="11" id="KW-1185">Reference proteome</keyword>
<dbReference type="SUPFAM" id="SSF46785">
    <property type="entry name" value="Winged helix' DNA-binding domain"/>
    <property type="match status" value="1"/>
</dbReference>
<keyword evidence="2" id="KW-0488">Methylation</keyword>
<name>A0A8C9Q194_SPEDA</name>
<evidence type="ECO:0000256" key="3">
    <source>
        <dbReference type="ARBA" id="ARBA00022490"/>
    </source>
</evidence>
<dbReference type="Gene3D" id="1.10.10.10">
    <property type="entry name" value="Winged helix-like DNA-binding domain superfamily/Winged helix DNA-binding domain"/>
    <property type="match status" value="1"/>
</dbReference>
<dbReference type="InterPro" id="IPR045180">
    <property type="entry name" value="La_dom_prot"/>
</dbReference>
<sequence>MTSDQDTKVVAEPQAQRVQEGKDSSHLMNGPISQTTSQTSSIPALSQVPTTKVSELNPNAKVWGTHMLHLEASSAAVGVSAAWEEVPSHRDCGQQVIGLDASGDGDKSHENAALPDLQESDQTDMNTLALDHSEYESLPENSETGGNESQPESQEDPREVLKKTLEFCLSRENLASDMYLISQMDSDQYVPITTVANLDHIKKLSTDVDLIVEVLRSLPLVQVDEKGEKVRPNQNRCIVILREISESTPVEEVEALFKGDNLPKFINCEFAYNDNWFITFETEADAQQAYKYLREEVKTFQGKPIKARIKAKAIAINTFLPKNGFRPLDMNLYTQQRYTTSFYLPPVYSPQQQFPLYSLITPQTWSTTHSYLDPPLVTPFPNTGFINGFTSPTFKPAASPLTSLRQYPPRSRKNSFGYRKKREEKFTSSQTQSPTPPKPPSPSFELGLSNFPPLPGAAGNLKTEDLFENRLSSLIIGPSKERSLNADASTNTIPVVVPREPSVPASCAVSATYERTPSPAHLPEDPKVVEKQRETHSVDRLPSSLTTTACKSVQVNGAATELRKPSYAEICQRTSKEPPSSPLQPPKEQKPNTVGCGKEEKKLAEPMERYREPSAPKSTPGAPKDQRRQPGRRPSPPAVGKRLNREQNTPPKSPQ</sequence>
<keyword evidence="5 7" id="KW-0694">RNA-binding</keyword>
<evidence type="ECO:0000256" key="2">
    <source>
        <dbReference type="ARBA" id="ARBA00022481"/>
    </source>
</evidence>
<dbReference type="PROSITE" id="PS50961">
    <property type="entry name" value="HTH_LA"/>
    <property type="match status" value="1"/>
</dbReference>
<evidence type="ECO:0000256" key="8">
    <source>
        <dbReference type="SAM" id="MobiDB-lite"/>
    </source>
</evidence>
<dbReference type="InterPro" id="IPR034900">
    <property type="entry name" value="LARP4B_RRM"/>
</dbReference>
<feature type="compositionally biased region" description="Polar residues" evidence="8">
    <location>
        <begin position="42"/>
        <end position="51"/>
    </location>
</feature>
<dbReference type="InterPro" id="IPR036390">
    <property type="entry name" value="WH_DNA-bd_sf"/>
</dbReference>